<feature type="transmembrane region" description="Helical" evidence="1">
    <location>
        <begin position="15"/>
        <end position="33"/>
    </location>
</feature>
<accession>A0A2K3PRG0</accession>
<reference evidence="2 3" key="1">
    <citation type="journal article" date="2014" name="Am. J. Bot.">
        <title>Genome assembly and annotation for red clover (Trifolium pratense; Fabaceae).</title>
        <authorList>
            <person name="Istvanek J."/>
            <person name="Jaros M."/>
            <person name="Krenek A."/>
            <person name="Repkova J."/>
        </authorList>
    </citation>
    <scope>NUCLEOTIDE SEQUENCE [LARGE SCALE GENOMIC DNA]</scope>
    <source>
        <strain evidence="3">cv. Tatra</strain>
        <tissue evidence="2">Young leaves</tissue>
    </source>
</reference>
<reference evidence="2 3" key="2">
    <citation type="journal article" date="2017" name="Front. Plant Sci.">
        <title>Gene Classification and Mining of Molecular Markers Useful in Red Clover (Trifolium pratense) Breeding.</title>
        <authorList>
            <person name="Istvanek J."/>
            <person name="Dluhosova J."/>
            <person name="Dluhos P."/>
            <person name="Patkova L."/>
            <person name="Nedelnik J."/>
            <person name="Repkova J."/>
        </authorList>
    </citation>
    <scope>NUCLEOTIDE SEQUENCE [LARGE SCALE GENOMIC DNA]</scope>
    <source>
        <strain evidence="3">cv. Tatra</strain>
        <tissue evidence="2">Young leaves</tissue>
    </source>
</reference>
<evidence type="ECO:0000256" key="1">
    <source>
        <dbReference type="SAM" id="Phobius"/>
    </source>
</evidence>
<dbReference type="Proteomes" id="UP000236291">
    <property type="component" value="Unassembled WGS sequence"/>
</dbReference>
<evidence type="ECO:0000313" key="2">
    <source>
        <dbReference type="EMBL" id="PNY17875.1"/>
    </source>
</evidence>
<comment type="caution">
    <text evidence="2">The sequence shown here is derived from an EMBL/GenBank/DDBJ whole genome shotgun (WGS) entry which is preliminary data.</text>
</comment>
<keyword evidence="1" id="KW-0472">Membrane</keyword>
<dbReference type="EMBL" id="ASHM01009749">
    <property type="protein sequence ID" value="PNY17875.1"/>
    <property type="molecule type" value="Genomic_DNA"/>
</dbReference>
<evidence type="ECO:0000313" key="3">
    <source>
        <dbReference type="Proteomes" id="UP000236291"/>
    </source>
</evidence>
<name>A0A2K3PRG0_TRIPR</name>
<organism evidence="2 3">
    <name type="scientific">Trifolium pratense</name>
    <name type="common">Red clover</name>
    <dbReference type="NCBI Taxonomy" id="57577"/>
    <lineage>
        <taxon>Eukaryota</taxon>
        <taxon>Viridiplantae</taxon>
        <taxon>Streptophyta</taxon>
        <taxon>Embryophyta</taxon>
        <taxon>Tracheophyta</taxon>
        <taxon>Spermatophyta</taxon>
        <taxon>Magnoliopsida</taxon>
        <taxon>eudicotyledons</taxon>
        <taxon>Gunneridae</taxon>
        <taxon>Pentapetalae</taxon>
        <taxon>rosids</taxon>
        <taxon>fabids</taxon>
        <taxon>Fabales</taxon>
        <taxon>Fabaceae</taxon>
        <taxon>Papilionoideae</taxon>
        <taxon>50 kb inversion clade</taxon>
        <taxon>NPAAA clade</taxon>
        <taxon>Hologalegina</taxon>
        <taxon>IRL clade</taxon>
        <taxon>Trifolieae</taxon>
        <taxon>Trifolium</taxon>
    </lineage>
</organism>
<dbReference type="AlphaFoldDB" id="A0A2K3PRG0"/>
<gene>
    <name evidence="2" type="ORF">L195_g014629</name>
</gene>
<keyword evidence="1" id="KW-0812">Transmembrane</keyword>
<keyword evidence="1" id="KW-1133">Transmembrane helix</keyword>
<sequence>MKVVWVGEQGESEGLVALTVSGFSLTFILWFGWHG</sequence>
<protein>
    <submittedName>
        <fullName evidence="2">Uncharacterized protein</fullName>
    </submittedName>
</protein>
<proteinExistence type="predicted"/>